<evidence type="ECO:0000313" key="2">
    <source>
        <dbReference type="Proteomes" id="UP000789396"/>
    </source>
</evidence>
<dbReference type="AlphaFoldDB" id="A0A9N9P7F9"/>
<organism evidence="1 2">
    <name type="scientific">Racocetra fulgida</name>
    <dbReference type="NCBI Taxonomy" id="60492"/>
    <lineage>
        <taxon>Eukaryota</taxon>
        <taxon>Fungi</taxon>
        <taxon>Fungi incertae sedis</taxon>
        <taxon>Mucoromycota</taxon>
        <taxon>Glomeromycotina</taxon>
        <taxon>Glomeromycetes</taxon>
        <taxon>Diversisporales</taxon>
        <taxon>Gigasporaceae</taxon>
        <taxon>Racocetra</taxon>
    </lineage>
</organism>
<keyword evidence="2" id="KW-1185">Reference proteome</keyword>
<comment type="caution">
    <text evidence="1">The sequence shown here is derived from an EMBL/GenBank/DDBJ whole genome shotgun (WGS) entry which is preliminary data.</text>
</comment>
<protein>
    <submittedName>
        <fullName evidence="1">18119_t:CDS:1</fullName>
    </submittedName>
</protein>
<dbReference type="EMBL" id="CAJVPZ010063998">
    <property type="protein sequence ID" value="CAG8793840.1"/>
    <property type="molecule type" value="Genomic_DNA"/>
</dbReference>
<reference evidence="1" key="1">
    <citation type="submission" date="2021-06" db="EMBL/GenBank/DDBJ databases">
        <authorList>
            <person name="Kallberg Y."/>
            <person name="Tangrot J."/>
            <person name="Rosling A."/>
        </authorList>
    </citation>
    <scope>NUCLEOTIDE SEQUENCE</scope>
    <source>
        <strain evidence="1">IN212</strain>
    </source>
</reference>
<accession>A0A9N9P7F9</accession>
<evidence type="ECO:0000313" key="1">
    <source>
        <dbReference type="EMBL" id="CAG8793840.1"/>
    </source>
</evidence>
<dbReference type="Proteomes" id="UP000789396">
    <property type="component" value="Unassembled WGS sequence"/>
</dbReference>
<feature type="non-terminal residue" evidence="1">
    <location>
        <position position="1"/>
    </location>
</feature>
<name>A0A9N9P7F9_9GLOM</name>
<proteinExistence type="predicted"/>
<gene>
    <name evidence="1" type="ORF">RFULGI_LOCUS17014</name>
</gene>
<sequence>MENESVESSLEDQYIANIKSVASLIASQTINCKFIAQNAKTCKSECISFAGRLQTIEQQLPVRPN</sequence>